<evidence type="ECO:0000256" key="2">
    <source>
        <dbReference type="ARBA" id="ARBA00022729"/>
    </source>
</evidence>
<dbReference type="Pfam" id="PF13458">
    <property type="entry name" value="Peripla_BP_6"/>
    <property type="match status" value="1"/>
</dbReference>
<dbReference type="InterPro" id="IPR028081">
    <property type="entry name" value="Leu-bd"/>
</dbReference>
<sequence length="463" mass="48790">MSLLRTVAVAAAVPLLAVPMLLLGGCGRDSGTAGSEEGGAKPNVPAEFGNLGAVCGGGSPKSASARGVTADSVKVGVFSDLGFTKNPEFIRASEIFAAWCNDKGGIAGRKIVVDVHDTKLTEVRQRMRDACRDDFALVGGGAGLDSLGVKDRLSCLLPSFPAQVAQVGSVGADLEVSASPTTLPYHDIYTGYRRWLTSEAYPESKARIGFVSADSPVSKVLGDKGKEGFESQGASIVYDDLYPIAGVSDWTPYAQSIKEKGVRGLIFNGEPRQLVKLEDALTAIGYKPDWIDATNNNYSSTFLSEAGSSLGAQNNVADLGGVAPLEKADSIPAVAQVRALFAAYAPGEDLSFPQLRSISAWLLFAESASKCGDALTARCVYEAALSEKAWTAGGLQAPIDLSDRDGTTVCFNIEQATAAGWKPADFRPDTGPYRCDVEPYRFQRDYGKPLTLGDVGKSMSEVQ</sequence>
<dbReference type="AlphaFoldDB" id="A0A931N084"/>
<keyword evidence="5" id="KW-1185">Reference proteome</keyword>
<accession>A0A931N084</accession>
<dbReference type="InterPro" id="IPR028082">
    <property type="entry name" value="Peripla_BP_I"/>
</dbReference>
<evidence type="ECO:0000313" key="4">
    <source>
        <dbReference type="EMBL" id="MBH0776975.1"/>
    </source>
</evidence>
<name>A0A931N084_9NOCA</name>
<dbReference type="EMBL" id="JADMLG010000004">
    <property type="protein sequence ID" value="MBH0776975.1"/>
    <property type="molecule type" value="Genomic_DNA"/>
</dbReference>
<dbReference type="SUPFAM" id="SSF53822">
    <property type="entry name" value="Periplasmic binding protein-like I"/>
    <property type="match status" value="1"/>
</dbReference>
<evidence type="ECO:0000256" key="1">
    <source>
        <dbReference type="ARBA" id="ARBA00010062"/>
    </source>
</evidence>
<dbReference type="PANTHER" id="PTHR47235:SF1">
    <property type="entry name" value="BLR6548 PROTEIN"/>
    <property type="match status" value="1"/>
</dbReference>
<comment type="similarity">
    <text evidence="1">Belongs to the leucine-binding protein family.</text>
</comment>
<dbReference type="Proteomes" id="UP000655751">
    <property type="component" value="Unassembled WGS sequence"/>
</dbReference>
<dbReference type="PANTHER" id="PTHR47235">
    <property type="entry name" value="BLR6548 PROTEIN"/>
    <property type="match status" value="1"/>
</dbReference>
<dbReference type="PROSITE" id="PS51257">
    <property type="entry name" value="PROKAR_LIPOPROTEIN"/>
    <property type="match status" value="1"/>
</dbReference>
<dbReference type="RefSeq" id="WP_196149320.1">
    <property type="nucleotide sequence ID" value="NZ_JADMLG010000004.1"/>
</dbReference>
<evidence type="ECO:0000313" key="5">
    <source>
        <dbReference type="Proteomes" id="UP000655751"/>
    </source>
</evidence>
<keyword evidence="2" id="KW-0732">Signal</keyword>
<organism evidence="4 5">
    <name type="scientific">Nocardia bovistercoris</name>
    <dbReference type="NCBI Taxonomy" id="2785916"/>
    <lineage>
        <taxon>Bacteria</taxon>
        <taxon>Bacillati</taxon>
        <taxon>Actinomycetota</taxon>
        <taxon>Actinomycetes</taxon>
        <taxon>Mycobacteriales</taxon>
        <taxon>Nocardiaceae</taxon>
        <taxon>Nocardia</taxon>
    </lineage>
</organism>
<dbReference type="Gene3D" id="3.40.50.2300">
    <property type="match status" value="2"/>
</dbReference>
<reference evidence="4" key="1">
    <citation type="submission" date="2020-11" db="EMBL/GenBank/DDBJ databases">
        <title>Nocardia NEAU-351.nov., a novel actinomycete isolated from the cow dung.</title>
        <authorList>
            <person name="Zhang X."/>
        </authorList>
    </citation>
    <scope>NUCLEOTIDE SEQUENCE</scope>
    <source>
        <strain evidence="4">NEAU-351</strain>
    </source>
</reference>
<gene>
    <name evidence="4" type="ORF">IT779_11835</name>
</gene>
<comment type="caution">
    <text evidence="4">The sequence shown here is derived from an EMBL/GenBank/DDBJ whole genome shotgun (WGS) entry which is preliminary data.</text>
</comment>
<feature type="domain" description="Leucine-binding protein" evidence="3">
    <location>
        <begin position="87"/>
        <end position="408"/>
    </location>
</feature>
<evidence type="ECO:0000259" key="3">
    <source>
        <dbReference type="Pfam" id="PF13458"/>
    </source>
</evidence>
<proteinExistence type="inferred from homology"/>
<protein>
    <submittedName>
        <fullName evidence="4">ABC transporter substrate-binding protein</fullName>
    </submittedName>
</protein>